<dbReference type="GeneID" id="115813192"/>
<keyword evidence="3 6" id="KW-1133">Transmembrane helix</keyword>
<accession>A0A6J2VFJ2</accession>
<dbReference type="InterPro" id="IPR006634">
    <property type="entry name" value="TLC-dom"/>
</dbReference>
<dbReference type="InParanoid" id="A0A6J2VFJ2"/>
<evidence type="ECO:0000313" key="8">
    <source>
        <dbReference type="Proteomes" id="UP000504632"/>
    </source>
</evidence>
<gene>
    <name evidence="9" type="primary">LOC115813192</name>
</gene>
<dbReference type="InterPro" id="IPR050846">
    <property type="entry name" value="TLCD"/>
</dbReference>
<dbReference type="PROSITE" id="PS50922">
    <property type="entry name" value="TLC"/>
    <property type="match status" value="1"/>
</dbReference>
<dbReference type="RefSeq" id="XP_030631665.1">
    <property type="nucleotide sequence ID" value="XM_030775805.1"/>
</dbReference>
<keyword evidence="2 5" id="KW-0812">Transmembrane</keyword>
<evidence type="ECO:0000313" key="9">
    <source>
        <dbReference type="RefSeq" id="XP_030631665.1"/>
    </source>
</evidence>
<feature type="transmembrane region" description="Helical" evidence="6">
    <location>
        <begin position="92"/>
        <end position="111"/>
    </location>
</feature>
<keyword evidence="4 5" id="KW-0472">Membrane</keyword>
<dbReference type="Pfam" id="PF03798">
    <property type="entry name" value="TRAM_LAG1_CLN8"/>
    <property type="match status" value="1"/>
</dbReference>
<dbReference type="GO" id="GO:0005783">
    <property type="term" value="C:endoplasmic reticulum"/>
    <property type="evidence" value="ECO:0007669"/>
    <property type="project" value="TreeGrafter"/>
</dbReference>
<evidence type="ECO:0000256" key="6">
    <source>
        <dbReference type="SAM" id="Phobius"/>
    </source>
</evidence>
<organism evidence="8 9">
    <name type="scientific">Chanos chanos</name>
    <name type="common">Milkfish</name>
    <name type="synonym">Mugil chanos</name>
    <dbReference type="NCBI Taxonomy" id="29144"/>
    <lineage>
        <taxon>Eukaryota</taxon>
        <taxon>Metazoa</taxon>
        <taxon>Chordata</taxon>
        <taxon>Craniata</taxon>
        <taxon>Vertebrata</taxon>
        <taxon>Euteleostomi</taxon>
        <taxon>Actinopterygii</taxon>
        <taxon>Neopterygii</taxon>
        <taxon>Teleostei</taxon>
        <taxon>Ostariophysi</taxon>
        <taxon>Gonorynchiformes</taxon>
        <taxon>Chanidae</taxon>
        <taxon>Chanos</taxon>
    </lineage>
</organism>
<dbReference type="OrthoDB" id="10266980at2759"/>
<dbReference type="GO" id="GO:0055088">
    <property type="term" value="P:lipid homeostasis"/>
    <property type="evidence" value="ECO:0007669"/>
    <property type="project" value="TreeGrafter"/>
</dbReference>
<feature type="transmembrane region" description="Helical" evidence="6">
    <location>
        <begin position="174"/>
        <end position="196"/>
    </location>
</feature>
<feature type="transmembrane region" description="Helical" evidence="6">
    <location>
        <begin position="53"/>
        <end position="72"/>
    </location>
</feature>
<dbReference type="AlphaFoldDB" id="A0A6J2VFJ2"/>
<reference evidence="9" key="1">
    <citation type="submission" date="2025-08" db="UniProtKB">
        <authorList>
            <consortium name="RefSeq"/>
        </authorList>
    </citation>
    <scope>IDENTIFICATION</scope>
</reference>
<evidence type="ECO:0000259" key="7">
    <source>
        <dbReference type="PROSITE" id="PS50922"/>
    </source>
</evidence>
<sequence length="259" mass="29695">MESFSLLIVGVSGCSFLIFQWLFHRGIPWVSACLSSGFSRLDHKQRIEWNTRAVSTFHAVMVGLFCLYIFLFDEATKEDPIWGDPTLVQLNVGITTGYLLSDMLLMFYYWTSIGEKYFVIHHLAALYAYYFVLSQGMLPYFANFRLLSELSTPFVNQRWFFKVLGYYKLSKPNVVNGVAMAAVFFLVRIAVIPVYYGDMYSVYGTDAFCRLSVAGCIAWILSSLCLDVMNVMWMSRIIRGCLKVLQSSRCVKAKTKQKN</sequence>
<name>A0A6J2VFJ2_CHACN</name>
<dbReference type="SMART" id="SM00724">
    <property type="entry name" value="TLC"/>
    <property type="match status" value="1"/>
</dbReference>
<evidence type="ECO:0000256" key="2">
    <source>
        <dbReference type="ARBA" id="ARBA00022692"/>
    </source>
</evidence>
<evidence type="ECO:0000256" key="3">
    <source>
        <dbReference type="ARBA" id="ARBA00022989"/>
    </source>
</evidence>
<dbReference type="Proteomes" id="UP000504632">
    <property type="component" value="Chromosome 5"/>
</dbReference>
<feature type="domain" description="TLC" evidence="7">
    <location>
        <begin position="44"/>
        <end position="246"/>
    </location>
</feature>
<comment type="subcellular location">
    <subcellularLocation>
        <location evidence="1">Membrane</location>
        <topology evidence="1">Multi-pass membrane protein</topology>
    </subcellularLocation>
</comment>
<feature type="transmembrane region" description="Helical" evidence="6">
    <location>
        <begin position="208"/>
        <end position="233"/>
    </location>
</feature>
<protein>
    <submittedName>
        <fullName evidence="9">TLC domain-containing protein 4-B-like</fullName>
    </submittedName>
</protein>
<dbReference type="PANTHER" id="PTHR13439:SF1">
    <property type="entry name" value="TLC DOMAIN-CONTAINING PROTEIN 4"/>
    <property type="match status" value="1"/>
</dbReference>
<feature type="transmembrane region" description="Helical" evidence="6">
    <location>
        <begin position="6"/>
        <end position="23"/>
    </location>
</feature>
<evidence type="ECO:0000256" key="5">
    <source>
        <dbReference type="PROSITE-ProRule" id="PRU00205"/>
    </source>
</evidence>
<evidence type="ECO:0000256" key="1">
    <source>
        <dbReference type="ARBA" id="ARBA00004141"/>
    </source>
</evidence>
<dbReference type="PANTHER" id="PTHR13439">
    <property type="entry name" value="CT120 PROTEIN"/>
    <property type="match status" value="1"/>
</dbReference>
<evidence type="ECO:0000256" key="4">
    <source>
        <dbReference type="ARBA" id="ARBA00023136"/>
    </source>
</evidence>
<proteinExistence type="predicted"/>
<dbReference type="GO" id="GO:0016020">
    <property type="term" value="C:membrane"/>
    <property type="evidence" value="ECO:0007669"/>
    <property type="project" value="UniProtKB-SubCell"/>
</dbReference>
<keyword evidence="8" id="KW-1185">Reference proteome</keyword>